<dbReference type="PROSITE" id="PS00584">
    <property type="entry name" value="PFKB_KINASES_2"/>
    <property type="match status" value="1"/>
</dbReference>
<accession>A0ABV6ITI1</accession>
<comment type="caution">
    <text evidence="5">The sequence shown here is derived from an EMBL/GenBank/DDBJ whole genome shotgun (WGS) entry which is preliminary data.</text>
</comment>
<proteinExistence type="inferred from homology"/>
<dbReference type="GO" id="GO:0016301">
    <property type="term" value="F:kinase activity"/>
    <property type="evidence" value="ECO:0007669"/>
    <property type="project" value="UniProtKB-KW"/>
</dbReference>
<dbReference type="InterPro" id="IPR011611">
    <property type="entry name" value="PfkB_dom"/>
</dbReference>
<evidence type="ECO:0000259" key="4">
    <source>
        <dbReference type="Pfam" id="PF00294"/>
    </source>
</evidence>
<dbReference type="RefSeq" id="WP_377051871.1">
    <property type="nucleotide sequence ID" value="NZ_JBHLVZ010000043.1"/>
</dbReference>
<dbReference type="Pfam" id="PF00294">
    <property type="entry name" value="PfkB"/>
    <property type="match status" value="1"/>
</dbReference>
<dbReference type="PANTHER" id="PTHR43085:SF15">
    <property type="entry name" value="2-DEHYDRO-3-DEOXYGLUCONOKINASE"/>
    <property type="match status" value="1"/>
</dbReference>
<comment type="similarity">
    <text evidence="1">Belongs to the carbohydrate kinase PfkB family.</text>
</comment>
<feature type="domain" description="Carbohydrate kinase PfkB" evidence="4">
    <location>
        <begin position="1"/>
        <end position="297"/>
    </location>
</feature>
<keyword evidence="3 5" id="KW-0418">Kinase</keyword>
<evidence type="ECO:0000256" key="3">
    <source>
        <dbReference type="ARBA" id="ARBA00022777"/>
    </source>
</evidence>
<evidence type="ECO:0000256" key="1">
    <source>
        <dbReference type="ARBA" id="ARBA00010688"/>
    </source>
</evidence>
<name>A0ABV6ITI1_9PROT</name>
<evidence type="ECO:0000313" key="6">
    <source>
        <dbReference type="Proteomes" id="UP001589789"/>
    </source>
</evidence>
<dbReference type="InterPro" id="IPR050306">
    <property type="entry name" value="PfkB_Carbo_kinase"/>
</dbReference>
<dbReference type="PANTHER" id="PTHR43085">
    <property type="entry name" value="HEXOKINASE FAMILY MEMBER"/>
    <property type="match status" value="1"/>
</dbReference>
<dbReference type="InterPro" id="IPR029056">
    <property type="entry name" value="Ribokinase-like"/>
</dbReference>
<dbReference type="SUPFAM" id="SSF53613">
    <property type="entry name" value="Ribokinase-like"/>
    <property type="match status" value="1"/>
</dbReference>
<keyword evidence="2" id="KW-0808">Transferase</keyword>
<gene>
    <name evidence="5" type="ORF">ACFFIC_15415</name>
</gene>
<dbReference type="EMBL" id="JBHLVZ010000043">
    <property type="protein sequence ID" value="MFC0386926.1"/>
    <property type="molecule type" value="Genomic_DNA"/>
</dbReference>
<dbReference type="InterPro" id="IPR002173">
    <property type="entry name" value="Carboh/pur_kinase_PfkB_CS"/>
</dbReference>
<evidence type="ECO:0000256" key="2">
    <source>
        <dbReference type="ARBA" id="ARBA00022679"/>
    </source>
</evidence>
<organism evidence="5 6">
    <name type="scientific">Muricoccus vinaceus</name>
    <dbReference type="NCBI Taxonomy" id="424704"/>
    <lineage>
        <taxon>Bacteria</taxon>
        <taxon>Pseudomonadati</taxon>
        <taxon>Pseudomonadota</taxon>
        <taxon>Alphaproteobacteria</taxon>
        <taxon>Acetobacterales</taxon>
        <taxon>Roseomonadaceae</taxon>
        <taxon>Muricoccus</taxon>
    </lineage>
</organism>
<reference evidence="5 6" key="1">
    <citation type="submission" date="2024-09" db="EMBL/GenBank/DDBJ databases">
        <authorList>
            <person name="Sun Q."/>
            <person name="Mori K."/>
        </authorList>
    </citation>
    <scope>NUCLEOTIDE SEQUENCE [LARGE SCALE GENOMIC DNA]</scope>
    <source>
        <strain evidence="5 6">CCM 7468</strain>
    </source>
</reference>
<evidence type="ECO:0000313" key="5">
    <source>
        <dbReference type="EMBL" id="MFC0386926.1"/>
    </source>
</evidence>
<dbReference type="Proteomes" id="UP001589789">
    <property type="component" value="Unassembled WGS sequence"/>
</dbReference>
<sequence>MTRIVCLGECMIELRERPDGLLSRAFGGDTLNTAVYLARLGVEVGYATALGDDAHSEEMLRGWEEEGVGTSLVLRLPGRVPGLYLIQTDEKGERRFSYWRGEAPVRQLFDQPETPRIEAGLAAAGLVYLSGITLSLFHGPARERLFAALEAVRAAGGQVAFDSNFRPRGWPDPEEARAAFARAVALSTTVLAGVEDFTLLDGKATPEGLIARLREAGVPEVVVKLAEPGCIVASAEQSTPVPPPAPVKPVDTTGAGDSFAAAYLAARLRGLGPEAAALAGHRLAAVVVRYPGAIIPRDAMPADIFSPESA</sequence>
<keyword evidence="6" id="KW-1185">Reference proteome</keyword>
<protein>
    <submittedName>
        <fullName evidence="5">Sugar kinase</fullName>
    </submittedName>
</protein>
<dbReference type="CDD" id="cd01166">
    <property type="entry name" value="KdgK"/>
    <property type="match status" value="1"/>
</dbReference>
<dbReference type="Gene3D" id="3.40.1190.20">
    <property type="match status" value="1"/>
</dbReference>